<name>A0A0R3RZW5_9BILA</name>
<keyword evidence="2" id="KW-1185">Reference proteome</keyword>
<dbReference type="AlphaFoldDB" id="A0A0R3RZW5"/>
<proteinExistence type="predicted"/>
<organism evidence="2 3">
    <name type="scientific">Elaeophora elaphi</name>
    <dbReference type="NCBI Taxonomy" id="1147741"/>
    <lineage>
        <taxon>Eukaryota</taxon>
        <taxon>Metazoa</taxon>
        <taxon>Ecdysozoa</taxon>
        <taxon>Nematoda</taxon>
        <taxon>Chromadorea</taxon>
        <taxon>Rhabditida</taxon>
        <taxon>Spirurina</taxon>
        <taxon>Spiruromorpha</taxon>
        <taxon>Filarioidea</taxon>
        <taxon>Onchocercidae</taxon>
        <taxon>Elaeophora</taxon>
    </lineage>
</organism>
<dbReference type="WBParaSite" id="EEL_0000788801-mRNA-1">
    <property type="protein sequence ID" value="EEL_0000788801-mRNA-1"/>
    <property type="gene ID" value="EEL_0000788801"/>
</dbReference>
<accession>A0A0R3RZW5</accession>
<feature type="region of interest" description="Disordered" evidence="1">
    <location>
        <begin position="1"/>
        <end position="22"/>
    </location>
</feature>
<evidence type="ECO:0000313" key="3">
    <source>
        <dbReference type="WBParaSite" id="EEL_0000788801-mRNA-1"/>
    </source>
</evidence>
<feature type="compositionally biased region" description="Polar residues" evidence="1">
    <location>
        <begin position="7"/>
        <end position="22"/>
    </location>
</feature>
<sequence>MICSKTYKATPSRSGFTRRTYSSIRCSRQTQRTQLESIENRSFNEQHERYLRRGCHTISKECDLIGQSSASQSNEQRDVSGIDSRHFMRGPTQLRDSRRKTAEKWQTRKHSLVNDRNCVEEVRRSQKVKFSLPISNRLFLRNLRNAENKKSHQISATKHFECTRTHLLSFSPSSITGPKSKNCNAESNFDTLYHSDSSYPINSFIKSEKSHLKSAGLHEIHANTSAQNQIPLNEKVS</sequence>
<protein>
    <submittedName>
        <fullName evidence="3">Uncharacterized protein</fullName>
    </submittedName>
</protein>
<reference evidence="3" key="1">
    <citation type="submission" date="2017-02" db="UniProtKB">
        <authorList>
            <consortium name="WormBaseParasite"/>
        </authorList>
    </citation>
    <scope>IDENTIFICATION</scope>
</reference>
<dbReference type="Proteomes" id="UP000050640">
    <property type="component" value="Unplaced"/>
</dbReference>
<evidence type="ECO:0000313" key="2">
    <source>
        <dbReference type="Proteomes" id="UP000050640"/>
    </source>
</evidence>
<evidence type="ECO:0000256" key="1">
    <source>
        <dbReference type="SAM" id="MobiDB-lite"/>
    </source>
</evidence>